<accession>A0AB34CBR4</accession>
<proteinExistence type="predicted"/>
<evidence type="ECO:0000313" key="2">
    <source>
        <dbReference type="Proteomes" id="UP000323924"/>
    </source>
</evidence>
<dbReference type="AlphaFoldDB" id="A0AB34CBR4"/>
<dbReference type="RefSeq" id="WP_150048917.1">
    <property type="nucleotide sequence ID" value="NZ_VWPC01000004.1"/>
</dbReference>
<name>A0AB34CBR4_9PSED</name>
<gene>
    <name evidence="1" type="ORF">F2A38_03410</name>
</gene>
<dbReference type="Proteomes" id="UP000323924">
    <property type="component" value="Unassembled WGS sequence"/>
</dbReference>
<dbReference type="EMBL" id="VWPC01000004">
    <property type="protein sequence ID" value="KAA5844678.1"/>
    <property type="molecule type" value="Genomic_DNA"/>
</dbReference>
<protein>
    <submittedName>
        <fullName evidence="1">Uncharacterized protein</fullName>
    </submittedName>
</protein>
<evidence type="ECO:0000313" key="1">
    <source>
        <dbReference type="EMBL" id="KAA5844678.1"/>
    </source>
</evidence>
<organism evidence="1 2">
    <name type="scientific">Pseudomonas chlororaphis</name>
    <dbReference type="NCBI Taxonomy" id="587753"/>
    <lineage>
        <taxon>Bacteria</taxon>
        <taxon>Pseudomonadati</taxon>
        <taxon>Pseudomonadota</taxon>
        <taxon>Gammaproteobacteria</taxon>
        <taxon>Pseudomonadales</taxon>
        <taxon>Pseudomonadaceae</taxon>
        <taxon>Pseudomonas</taxon>
    </lineage>
</organism>
<sequence>MNFRSICSNPKMQFRKLAKWLLLIEATRWFYSESQEQLIFHGVLLSLEKATPARTFAQTKQTLLTAFKPSMN</sequence>
<reference evidence="1 2" key="1">
    <citation type="submission" date="2019-09" db="EMBL/GenBank/DDBJ databases">
        <authorList>
            <person name="Vacheron J."/>
            <person name="Dubost A."/>
            <person name="Prigent-Combaret C."/>
            <person name="Muller D."/>
        </authorList>
    </citation>
    <scope>NUCLEOTIDE SEQUENCE [LARGE SCALE GENOMIC DNA]</scope>
    <source>
        <strain evidence="1 2">JV497</strain>
    </source>
</reference>
<comment type="caution">
    <text evidence="1">The sequence shown here is derived from an EMBL/GenBank/DDBJ whole genome shotgun (WGS) entry which is preliminary data.</text>
</comment>